<dbReference type="EMBL" id="BIFS01000002">
    <property type="protein sequence ID" value="GCE22523.1"/>
    <property type="molecule type" value="Genomic_DNA"/>
</dbReference>
<comment type="caution">
    <text evidence="1">The sequence shown here is derived from an EMBL/GenBank/DDBJ whole genome shotgun (WGS) entry which is preliminary data.</text>
</comment>
<dbReference type="RefSeq" id="WP_126555451.1">
    <property type="nucleotide sequence ID" value="NZ_BIFS01000002.1"/>
</dbReference>
<organism evidence="1 2">
    <name type="scientific">Dictyobacter kobayashii</name>
    <dbReference type="NCBI Taxonomy" id="2014872"/>
    <lineage>
        <taxon>Bacteria</taxon>
        <taxon>Bacillati</taxon>
        <taxon>Chloroflexota</taxon>
        <taxon>Ktedonobacteria</taxon>
        <taxon>Ktedonobacterales</taxon>
        <taxon>Dictyobacteraceae</taxon>
        <taxon>Dictyobacter</taxon>
    </lineage>
</organism>
<name>A0A402AU06_9CHLR</name>
<proteinExistence type="predicted"/>
<keyword evidence="2" id="KW-1185">Reference proteome</keyword>
<evidence type="ECO:0000313" key="2">
    <source>
        <dbReference type="Proteomes" id="UP000287188"/>
    </source>
</evidence>
<gene>
    <name evidence="1" type="ORF">KDK_63230</name>
</gene>
<dbReference type="AlphaFoldDB" id="A0A402AU06"/>
<sequence>MTQKNAEPRRWNLFARELEDLLRKRGCNLNDLMHEGLLHREKVRRLKQSLVVPRFHLLSPEDLDLVVETFQVTGDEHLRLRAAILATAVEETLMDRIDAENALQAAEEIFPLLLTALQQRFKQQRGLAATRKALITDEVTTDDVLDPLLQRFDHALLALHLSRQGKMEAERIAQARIARDRFLLVLAELEALCATDPSMGQDEAWQIWHQETRKGLAAAEEILS</sequence>
<dbReference type="OrthoDB" id="158416at2"/>
<dbReference type="Proteomes" id="UP000287188">
    <property type="component" value="Unassembled WGS sequence"/>
</dbReference>
<reference evidence="2" key="1">
    <citation type="submission" date="2018-12" db="EMBL/GenBank/DDBJ databases">
        <title>Tengunoibacter tsumagoiensis gen. nov., sp. nov., Dictyobacter kobayashii sp. nov., D. alpinus sp. nov., and D. joshuensis sp. nov. and description of Dictyobacteraceae fam. nov. within the order Ktedonobacterales isolated from Tengu-no-mugimeshi.</title>
        <authorList>
            <person name="Wang C.M."/>
            <person name="Zheng Y."/>
            <person name="Sakai Y."/>
            <person name="Toyoda A."/>
            <person name="Minakuchi Y."/>
            <person name="Abe K."/>
            <person name="Yokota A."/>
            <person name="Yabe S."/>
        </authorList>
    </citation>
    <scope>NUCLEOTIDE SEQUENCE [LARGE SCALE GENOMIC DNA]</scope>
    <source>
        <strain evidence="2">Uno11</strain>
    </source>
</reference>
<accession>A0A402AU06</accession>
<protein>
    <submittedName>
        <fullName evidence="1">Uncharacterized protein</fullName>
    </submittedName>
</protein>
<evidence type="ECO:0000313" key="1">
    <source>
        <dbReference type="EMBL" id="GCE22523.1"/>
    </source>
</evidence>